<gene>
    <name evidence="1" type="ORF">HPB48_023503</name>
</gene>
<reference evidence="1 2" key="1">
    <citation type="journal article" date="2020" name="Cell">
        <title>Large-Scale Comparative Analyses of Tick Genomes Elucidate Their Genetic Diversity and Vector Capacities.</title>
        <authorList>
            <consortium name="Tick Genome and Microbiome Consortium (TIGMIC)"/>
            <person name="Jia N."/>
            <person name="Wang J."/>
            <person name="Shi W."/>
            <person name="Du L."/>
            <person name="Sun Y."/>
            <person name="Zhan W."/>
            <person name="Jiang J.F."/>
            <person name="Wang Q."/>
            <person name="Zhang B."/>
            <person name="Ji P."/>
            <person name="Bell-Sakyi L."/>
            <person name="Cui X.M."/>
            <person name="Yuan T.T."/>
            <person name="Jiang B.G."/>
            <person name="Yang W.F."/>
            <person name="Lam T.T."/>
            <person name="Chang Q.C."/>
            <person name="Ding S.J."/>
            <person name="Wang X.J."/>
            <person name="Zhu J.G."/>
            <person name="Ruan X.D."/>
            <person name="Zhao L."/>
            <person name="Wei J.T."/>
            <person name="Ye R.Z."/>
            <person name="Que T.C."/>
            <person name="Du C.H."/>
            <person name="Zhou Y.H."/>
            <person name="Cheng J.X."/>
            <person name="Dai P.F."/>
            <person name="Guo W.B."/>
            <person name="Han X.H."/>
            <person name="Huang E.J."/>
            <person name="Li L.F."/>
            <person name="Wei W."/>
            <person name="Gao Y.C."/>
            <person name="Liu J.Z."/>
            <person name="Shao H.Z."/>
            <person name="Wang X."/>
            <person name="Wang C.C."/>
            <person name="Yang T.C."/>
            <person name="Huo Q.B."/>
            <person name="Li W."/>
            <person name="Chen H.Y."/>
            <person name="Chen S.E."/>
            <person name="Zhou L.G."/>
            <person name="Ni X.B."/>
            <person name="Tian J.H."/>
            <person name="Sheng Y."/>
            <person name="Liu T."/>
            <person name="Pan Y.S."/>
            <person name="Xia L.Y."/>
            <person name="Li J."/>
            <person name="Zhao F."/>
            <person name="Cao W.C."/>
        </authorList>
    </citation>
    <scope>NUCLEOTIDE SEQUENCE [LARGE SCALE GENOMIC DNA]</scope>
    <source>
        <strain evidence="1">HaeL-2018</strain>
    </source>
</reference>
<dbReference type="EMBL" id="JABSTR010000567">
    <property type="protein sequence ID" value="KAH9382886.1"/>
    <property type="molecule type" value="Genomic_DNA"/>
</dbReference>
<dbReference type="AlphaFoldDB" id="A0A9J6H599"/>
<organism evidence="1 2">
    <name type="scientific">Haemaphysalis longicornis</name>
    <name type="common">Bush tick</name>
    <dbReference type="NCBI Taxonomy" id="44386"/>
    <lineage>
        <taxon>Eukaryota</taxon>
        <taxon>Metazoa</taxon>
        <taxon>Ecdysozoa</taxon>
        <taxon>Arthropoda</taxon>
        <taxon>Chelicerata</taxon>
        <taxon>Arachnida</taxon>
        <taxon>Acari</taxon>
        <taxon>Parasitiformes</taxon>
        <taxon>Ixodida</taxon>
        <taxon>Ixodoidea</taxon>
        <taxon>Ixodidae</taxon>
        <taxon>Haemaphysalinae</taxon>
        <taxon>Haemaphysalis</taxon>
    </lineage>
</organism>
<name>A0A9J6H599_HAELO</name>
<evidence type="ECO:0000313" key="2">
    <source>
        <dbReference type="Proteomes" id="UP000821853"/>
    </source>
</evidence>
<sequence>MKARFGDSIAKKKPAQQRLLQRAQIPGETCATYIAEVWKICRIVKSQKSDENKVGHLLKDIAKDAYNFLIRRDNLNTPSDAIRHCQHGETLKTRSIARRFGILQNVPTVSTCDYDGQADVAHTIRRIVREGLSSLRDTTCRGSSLYTRDVHHKYQ</sequence>
<evidence type="ECO:0000313" key="1">
    <source>
        <dbReference type="EMBL" id="KAH9382886.1"/>
    </source>
</evidence>
<dbReference type="VEuPathDB" id="VectorBase:HLOH_064772"/>
<accession>A0A9J6H599</accession>
<dbReference type="Proteomes" id="UP000821853">
    <property type="component" value="Unassembled WGS sequence"/>
</dbReference>
<proteinExistence type="predicted"/>
<comment type="caution">
    <text evidence="1">The sequence shown here is derived from an EMBL/GenBank/DDBJ whole genome shotgun (WGS) entry which is preliminary data.</text>
</comment>
<dbReference type="OrthoDB" id="6512026at2759"/>
<protein>
    <submittedName>
        <fullName evidence="1">Uncharacterized protein</fullName>
    </submittedName>
</protein>
<keyword evidence="2" id="KW-1185">Reference proteome</keyword>